<feature type="chain" id="PRO_5047548513" evidence="7">
    <location>
        <begin position="23"/>
        <end position="263"/>
    </location>
</feature>
<keyword evidence="2" id="KW-0479">Metal-binding</keyword>
<evidence type="ECO:0000256" key="6">
    <source>
        <dbReference type="ARBA" id="ARBA00023180"/>
    </source>
</evidence>
<keyword evidence="4" id="KW-0378">Hydrolase</keyword>
<evidence type="ECO:0000256" key="7">
    <source>
        <dbReference type="SAM" id="SignalP"/>
    </source>
</evidence>
<evidence type="ECO:0000256" key="3">
    <source>
        <dbReference type="ARBA" id="ARBA00022759"/>
    </source>
</evidence>
<gene>
    <name evidence="8" type="ORF">K5I29_09615</name>
</gene>
<evidence type="ECO:0000313" key="9">
    <source>
        <dbReference type="Proteomes" id="UP001163328"/>
    </source>
</evidence>
<dbReference type="PANTHER" id="PTHR33146:SF26">
    <property type="entry name" value="ENDONUCLEASE 4"/>
    <property type="match status" value="1"/>
</dbReference>
<protein>
    <submittedName>
        <fullName evidence="8">S1/P1 nuclease</fullName>
    </submittedName>
</protein>
<dbReference type="Proteomes" id="UP001163328">
    <property type="component" value="Chromosome"/>
</dbReference>
<keyword evidence="6" id="KW-0325">Glycoprotein</keyword>
<dbReference type="RefSeq" id="WP_264432866.1">
    <property type="nucleotide sequence ID" value="NZ_CP081495.1"/>
</dbReference>
<dbReference type="SUPFAM" id="SSF48537">
    <property type="entry name" value="Phospholipase C/P1 nuclease"/>
    <property type="match status" value="1"/>
</dbReference>
<accession>A0ABY6LWQ4</accession>
<name>A0ABY6LWQ4_9FLAO</name>
<keyword evidence="1" id="KW-0540">Nuclease</keyword>
<evidence type="ECO:0000256" key="5">
    <source>
        <dbReference type="ARBA" id="ARBA00023157"/>
    </source>
</evidence>
<keyword evidence="7" id="KW-0732">Signal</keyword>
<evidence type="ECO:0000256" key="1">
    <source>
        <dbReference type="ARBA" id="ARBA00022722"/>
    </source>
</evidence>
<evidence type="ECO:0000256" key="4">
    <source>
        <dbReference type="ARBA" id="ARBA00022801"/>
    </source>
</evidence>
<proteinExistence type="predicted"/>
<dbReference type="InterPro" id="IPR003154">
    <property type="entry name" value="S1/P1nuclease"/>
</dbReference>
<dbReference type="EMBL" id="CP081495">
    <property type="protein sequence ID" value="UYW00769.1"/>
    <property type="molecule type" value="Genomic_DNA"/>
</dbReference>
<organism evidence="8 9">
    <name type="scientific">Flavobacterium agricola</name>
    <dbReference type="NCBI Taxonomy" id="2870839"/>
    <lineage>
        <taxon>Bacteria</taxon>
        <taxon>Pseudomonadati</taxon>
        <taxon>Bacteroidota</taxon>
        <taxon>Flavobacteriia</taxon>
        <taxon>Flavobacteriales</taxon>
        <taxon>Flavobacteriaceae</taxon>
        <taxon>Flavobacterium</taxon>
    </lineage>
</organism>
<evidence type="ECO:0000313" key="8">
    <source>
        <dbReference type="EMBL" id="UYW00769.1"/>
    </source>
</evidence>
<keyword evidence="5" id="KW-1015">Disulfide bond</keyword>
<dbReference type="InterPro" id="IPR008947">
    <property type="entry name" value="PLipase_C/P1_nuclease_dom_sf"/>
</dbReference>
<dbReference type="Pfam" id="PF02265">
    <property type="entry name" value="S1-P1_nuclease"/>
    <property type="match status" value="1"/>
</dbReference>
<keyword evidence="3" id="KW-0255">Endonuclease</keyword>
<feature type="signal peptide" evidence="7">
    <location>
        <begin position="1"/>
        <end position="22"/>
    </location>
</feature>
<sequence length="263" mass="30670">MKVKILLAAVVLTASFTAKSWAWGSTGHRIVTEIAERNLTKKAKKNLKKVIGDQKLAYFANWADFVKSNPDFKEKDSWHYLNIEAGLDKDGCYESIESSSDRNLYKRSLLLIDDLKNNKELTNEEQREALYYLVHMIGDAHQPMHVGRPEDLGGNKITVEYFGQRTNIHSVWDSKLIDSEQYSYTEYSDILNNLTKEQIKEVQEGELKDWLYDAYLKATDIYNEVDNNRTLRYEYQYNNKYKLEEQLQKGGLRLAKILNEIYG</sequence>
<dbReference type="PANTHER" id="PTHR33146">
    <property type="entry name" value="ENDONUCLEASE 4"/>
    <property type="match status" value="1"/>
</dbReference>
<keyword evidence="9" id="KW-1185">Reference proteome</keyword>
<reference evidence="8" key="1">
    <citation type="submission" date="2021-08" db="EMBL/GenBank/DDBJ databases">
        <title>Flavobacterium sp. strain CC-SYL302.</title>
        <authorList>
            <person name="Lin S.-Y."/>
            <person name="Lee T.-H."/>
            <person name="Young C.-C."/>
        </authorList>
    </citation>
    <scope>NUCLEOTIDE SEQUENCE</scope>
    <source>
        <strain evidence="8">CC-SYL302</strain>
    </source>
</reference>
<dbReference type="Gene3D" id="1.10.575.10">
    <property type="entry name" value="P1 Nuclease"/>
    <property type="match status" value="1"/>
</dbReference>
<evidence type="ECO:0000256" key="2">
    <source>
        <dbReference type="ARBA" id="ARBA00022723"/>
    </source>
</evidence>
<dbReference type="CDD" id="cd11010">
    <property type="entry name" value="S1-P1_nuclease"/>
    <property type="match status" value="1"/>
</dbReference>